<gene>
    <name evidence="4" type="ORF">NBM05_13135</name>
</gene>
<feature type="domain" description="NADH:flavin oxidoreductase/NADH oxidase N-terminal" evidence="3">
    <location>
        <begin position="9"/>
        <end position="347"/>
    </location>
</feature>
<dbReference type="AlphaFoldDB" id="A0A9X2KJB3"/>
<keyword evidence="1" id="KW-0285">Flavoprotein</keyword>
<dbReference type="SUPFAM" id="SSF51395">
    <property type="entry name" value="FMN-linked oxidoreductases"/>
    <property type="match status" value="1"/>
</dbReference>
<dbReference type="Pfam" id="PF00724">
    <property type="entry name" value="Oxidored_FMN"/>
    <property type="match status" value="1"/>
</dbReference>
<accession>A0A9X2KJB3</accession>
<dbReference type="GO" id="GO:0016491">
    <property type="term" value="F:oxidoreductase activity"/>
    <property type="evidence" value="ECO:0007669"/>
    <property type="project" value="UniProtKB-KW"/>
</dbReference>
<sequence>MTDPAASTLFQPYQLGSTTLRNRAVLSPMTRVSAEADGTVTEQTAEYYRIFAAGDFGTIITEGSFIDAAHSQTYLRQAGMATERHVQAWRRVTAAVHREGANIIAQLQHSGPQGQGNAHETGVLGPSAIPARGEQLAMYRGQGPYPTPMPLDVDGLTRVREAFVASALRAQQAGFDGVEIHGANGYLLDAFLTDYLNHRDDNYGGSAQNRIRLSAEIARAVRTAVGPDFTVGIRISQGKVSDLHHKWTGGVAEAATIFTTLAETGLDYLHVTEHIATEPAFPGQDSRSLAQLAREFAPNLSIIANGSINTSEPAHTLLEEGAADLVAIGMAALSNRDWPLRVLREHPLEPAFSPRKFGGLATVQDWELDADAQLTIQ</sequence>
<dbReference type="Gene3D" id="3.20.20.70">
    <property type="entry name" value="Aldolase class I"/>
    <property type="match status" value="1"/>
</dbReference>
<evidence type="ECO:0000256" key="1">
    <source>
        <dbReference type="ARBA" id="ARBA00022630"/>
    </source>
</evidence>
<evidence type="ECO:0000313" key="4">
    <source>
        <dbReference type="EMBL" id="MCP3426925.1"/>
    </source>
</evidence>
<dbReference type="PANTHER" id="PTHR43656:SF2">
    <property type="entry name" value="BINDING OXIDOREDUCTASE, PUTATIVE (AFU_ORTHOLOGUE AFUA_2G08260)-RELATED"/>
    <property type="match status" value="1"/>
</dbReference>
<dbReference type="InterPro" id="IPR013785">
    <property type="entry name" value="Aldolase_TIM"/>
</dbReference>
<dbReference type="Proteomes" id="UP001139502">
    <property type="component" value="Unassembled WGS sequence"/>
</dbReference>
<evidence type="ECO:0000313" key="5">
    <source>
        <dbReference type="Proteomes" id="UP001139502"/>
    </source>
</evidence>
<dbReference type="GO" id="GO:0010181">
    <property type="term" value="F:FMN binding"/>
    <property type="evidence" value="ECO:0007669"/>
    <property type="project" value="InterPro"/>
</dbReference>
<dbReference type="RefSeq" id="WP_254168310.1">
    <property type="nucleotide sequence ID" value="NZ_JANAFB010000042.1"/>
</dbReference>
<protein>
    <submittedName>
        <fullName evidence="4">NADH:flavin oxidoreductase</fullName>
    </submittedName>
</protein>
<dbReference type="PANTHER" id="PTHR43656">
    <property type="entry name" value="BINDING OXIDOREDUCTASE, PUTATIVE (AFU_ORTHOLOGUE AFUA_2G08260)-RELATED"/>
    <property type="match status" value="1"/>
</dbReference>
<evidence type="ECO:0000256" key="2">
    <source>
        <dbReference type="ARBA" id="ARBA00023002"/>
    </source>
</evidence>
<keyword evidence="2" id="KW-0560">Oxidoreductase</keyword>
<comment type="caution">
    <text evidence="4">The sequence shown here is derived from an EMBL/GenBank/DDBJ whole genome shotgun (WGS) entry which is preliminary data.</text>
</comment>
<dbReference type="InterPro" id="IPR051799">
    <property type="entry name" value="NADH_flavin_oxidoreductase"/>
</dbReference>
<dbReference type="EMBL" id="JANAFB010000042">
    <property type="protein sequence ID" value="MCP3426925.1"/>
    <property type="molecule type" value="Genomic_DNA"/>
</dbReference>
<organism evidence="4 5">
    <name type="scientific">Rothia santali</name>
    <dbReference type="NCBI Taxonomy" id="2949643"/>
    <lineage>
        <taxon>Bacteria</taxon>
        <taxon>Bacillati</taxon>
        <taxon>Actinomycetota</taxon>
        <taxon>Actinomycetes</taxon>
        <taxon>Micrococcales</taxon>
        <taxon>Micrococcaceae</taxon>
        <taxon>Rothia</taxon>
    </lineage>
</organism>
<proteinExistence type="predicted"/>
<dbReference type="CDD" id="cd02803">
    <property type="entry name" value="OYE_like_FMN_family"/>
    <property type="match status" value="1"/>
</dbReference>
<dbReference type="InterPro" id="IPR001155">
    <property type="entry name" value="OxRdtase_FMN_N"/>
</dbReference>
<evidence type="ECO:0000259" key="3">
    <source>
        <dbReference type="Pfam" id="PF00724"/>
    </source>
</evidence>
<name>A0A9X2KJB3_9MICC</name>
<reference evidence="4" key="1">
    <citation type="submission" date="2022-06" db="EMBL/GenBank/DDBJ databases">
        <title>Rothia sp. isolated from sandalwood seedling.</title>
        <authorList>
            <person name="Tuikhar N."/>
            <person name="Kirdat K."/>
            <person name="Thorat V."/>
            <person name="Swetha P."/>
            <person name="Padma S."/>
            <person name="Sundararaj R."/>
            <person name="Yadav A."/>
        </authorList>
    </citation>
    <scope>NUCLEOTIDE SEQUENCE</scope>
    <source>
        <strain evidence="4">AR01</strain>
    </source>
</reference>
<keyword evidence="5" id="KW-1185">Reference proteome</keyword>